<dbReference type="Proteomes" id="UP001470230">
    <property type="component" value="Unassembled WGS sequence"/>
</dbReference>
<evidence type="ECO:0000256" key="3">
    <source>
        <dbReference type="ARBA" id="ARBA00022490"/>
    </source>
</evidence>
<comment type="caution">
    <text evidence="6">The sequence shown here is derived from an EMBL/GenBank/DDBJ whole genome shotgun (WGS) entry which is preliminary data.</text>
</comment>
<gene>
    <name evidence="6" type="ORF">M9Y10_012552</name>
</gene>
<sequence>MDDELSQYIKILQNVTSGDNKIMQATYDYISSIPQNKILELSCKTILLGESVPIICAKMSFILINRIRPFISSNWENIKLDKREIIKDAVIRGIRSSDATIMNYASAIFAFIAEADKQYLDIIQIVTTDIINQEIPNQNKIGFVFAMKELIQLRVISSGTKNYQFSFPVFIQYLIYILTYPREFPKSIFIAAISCYKTIFPFYGKLINTPKNSQTKTLLISLINSILENELDFELQNVLYQFLFTFFQTCYKFIDQNIESIFQITKTSFSRPNAELLIPSICFWNEVANYEYQLTKEKERNIVLSIEDDIVMQNITEKVSQVLLVPIVEFIIQTSNEKPPDECAGEANFCHDAAEALLSFGRLSLYVFNFVTNNFRQMSTNADWKVRHASLILLYCITESSNIHDQIEFLSANFISIISMVNDQSYAVDDAALWIINIIFNKYQSIATDENFLNLLQVIINNAPYAPLILTTRICDIVNILGKNFKGIKDNSGSYEKAFPSIMESMLKTLERDDSPNTILGSHCSEGLSSLILAAPKTLEPSIYQVLHQMNDRIHAEITRQDIVPHEYIQMKIQFYCVIIYSCVKRLQSKIEPYYETIMQTLLSLLSKKSVICQQEGLITLSALIDVLGEKIHPYIEQIVQIFYISQESHVKEIIEMSSSVIYSLFNTLGMSMATDEERNQKIVNIFIQNLNDQDLDISAKVQILFAMAEMIKVLKLVISPAYPIFVQQLTNFQSLLYNDQLDGANTCMLCIALLEGYSSLILSSAGSEYEDVIVSNYRQITRLFEIMNRFPNMTPRLKSEIIDYLNVVLRTISAKVNFQLNKKCVKSIVQKITVDEDMELSLRASHVLKEIKYC</sequence>
<keyword evidence="4" id="KW-0677">Repeat</keyword>
<dbReference type="PANTHER" id="PTHR10527">
    <property type="entry name" value="IMPORTIN BETA"/>
    <property type="match status" value="1"/>
</dbReference>
<dbReference type="InterPro" id="IPR016024">
    <property type="entry name" value="ARM-type_fold"/>
</dbReference>
<dbReference type="EMBL" id="JAPFFF010000018">
    <property type="protein sequence ID" value="KAK8860860.1"/>
    <property type="molecule type" value="Genomic_DNA"/>
</dbReference>
<keyword evidence="5" id="KW-0653">Protein transport</keyword>
<evidence type="ECO:0000256" key="4">
    <source>
        <dbReference type="ARBA" id="ARBA00022737"/>
    </source>
</evidence>
<keyword evidence="7" id="KW-1185">Reference proteome</keyword>
<dbReference type="Gene3D" id="1.25.10.10">
    <property type="entry name" value="Leucine-rich Repeat Variant"/>
    <property type="match status" value="1"/>
</dbReference>
<keyword evidence="3" id="KW-0963">Cytoplasm</keyword>
<accession>A0ABR2ICS3</accession>
<dbReference type="SUPFAM" id="SSF48371">
    <property type="entry name" value="ARM repeat"/>
    <property type="match status" value="1"/>
</dbReference>
<dbReference type="InterPro" id="IPR011989">
    <property type="entry name" value="ARM-like"/>
</dbReference>
<evidence type="ECO:0000313" key="6">
    <source>
        <dbReference type="EMBL" id="KAK8860860.1"/>
    </source>
</evidence>
<organism evidence="6 7">
    <name type="scientific">Tritrichomonas musculus</name>
    <dbReference type="NCBI Taxonomy" id="1915356"/>
    <lineage>
        <taxon>Eukaryota</taxon>
        <taxon>Metamonada</taxon>
        <taxon>Parabasalia</taxon>
        <taxon>Tritrichomonadida</taxon>
        <taxon>Tritrichomonadidae</taxon>
        <taxon>Tritrichomonas</taxon>
    </lineage>
</organism>
<comment type="subcellular location">
    <subcellularLocation>
        <location evidence="1">Cytoplasm</location>
    </subcellularLocation>
</comment>
<dbReference type="InterPro" id="IPR040122">
    <property type="entry name" value="Importin_beta"/>
</dbReference>
<name>A0ABR2ICS3_9EUKA</name>
<evidence type="ECO:0000256" key="2">
    <source>
        <dbReference type="ARBA" id="ARBA00022448"/>
    </source>
</evidence>
<reference evidence="6 7" key="1">
    <citation type="submission" date="2024-04" db="EMBL/GenBank/DDBJ databases">
        <title>Tritrichomonas musculus Genome.</title>
        <authorList>
            <person name="Alves-Ferreira E."/>
            <person name="Grigg M."/>
            <person name="Lorenzi H."/>
            <person name="Galac M."/>
        </authorList>
    </citation>
    <scope>NUCLEOTIDE SEQUENCE [LARGE SCALE GENOMIC DNA]</scope>
    <source>
        <strain evidence="6 7">EAF2021</strain>
    </source>
</reference>
<evidence type="ECO:0000256" key="5">
    <source>
        <dbReference type="ARBA" id="ARBA00022927"/>
    </source>
</evidence>
<evidence type="ECO:0000313" key="7">
    <source>
        <dbReference type="Proteomes" id="UP001470230"/>
    </source>
</evidence>
<proteinExistence type="predicted"/>
<protein>
    <submittedName>
        <fullName evidence="6">Importin subunit beta-1</fullName>
    </submittedName>
</protein>
<evidence type="ECO:0000256" key="1">
    <source>
        <dbReference type="ARBA" id="ARBA00004496"/>
    </source>
</evidence>
<keyword evidence="2" id="KW-0813">Transport</keyword>